<gene>
    <name evidence="2" type="ORF">LV85_01987</name>
</gene>
<feature type="signal peptide" evidence="1">
    <location>
        <begin position="1"/>
        <end position="19"/>
    </location>
</feature>
<organism evidence="2 3">
    <name type="scientific">Algoriphagus chordae</name>
    <dbReference type="NCBI Taxonomy" id="237019"/>
    <lineage>
        <taxon>Bacteria</taxon>
        <taxon>Pseudomonadati</taxon>
        <taxon>Bacteroidota</taxon>
        <taxon>Cytophagia</taxon>
        <taxon>Cytophagales</taxon>
        <taxon>Cyclobacteriaceae</taxon>
        <taxon>Algoriphagus</taxon>
    </lineage>
</organism>
<name>A0A2W7RPJ4_9BACT</name>
<accession>A0A2W7RPJ4</accession>
<dbReference type="AlphaFoldDB" id="A0A2W7RPJ4"/>
<dbReference type="Proteomes" id="UP000248882">
    <property type="component" value="Unassembled WGS sequence"/>
</dbReference>
<feature type="chain" id="PRO_5016126009" evidence="1">
    <location>
        <begin position="20"/>
        <end position="468"/>
    </location>
</feature>
<dbReference type="OrthoDB" id="973072at2"/>
<sequence>MKKYIRTLFLVPIVLLAFACDFGDTNIDPAKLSDVDVALILPSAEAQTARNIGAIAGRISGAIMQHYTGVDAQPEGYSNYIIDQNTMDTFWRFGLYAGAMKDCDDIITRAQNENFPHYEGVAKVLMAQNLAMATNFWGDVPYTQGFQGAELIQVPYDNQEVVYNQILQLLDESITLLSGPNGGRAVGTDDLIFAGDVSKWIKTARSLKIRYLVQLTKRSGSDAWDEINELANTGIIETIADTPTFYFDPNFNNSHPIAGYGLDRPGQLVVGQYMVDLMLEYEDPRFDKVTKLSNDQYLFYDSNDPNLFWAQFDSPQPLITPSEIQFDLAEAALVKGDHEGANMNYRKAIVLSMEFMGIDQEEIDVYLTNVPTISSENSLEGNLENLITQKYMSFYGVSSIEAWNDYRRTGFPAITPPSTASSSLNPSLVIPRRIVYTITEKNTNSEEVNAAIANQNGELMDVDTWIYK</sequence>
<evidence type="ECO:0000256" key="1">
    <source>
        <dbReference type="SAM" id="SignalP"/>
    </source>
</evidence>
<dbReference type="Pfam" id="PF12771">
    <property type="entry name" value="SusD-like_2"/>
    <property type="match status" value="1"/>
</dbReference>
<evidence type="ECO:0000313" key="2">
    <source>
        <dbReference type="EMBL" id="PZX52685.1"/>
    </source>
</evidence>
<dbReference type="SUPFAM" id="SSF48452">
    <property type="entry name" value="TPR-like"/>
    <property type="match status" value="1"/>
</dbReference>
<dbReference type="InterPro" id="IPR011990">
    <property type="entry name" value="TPR-like_helical_dom_sf"/>
</dbReference>
<dbReference type="EMBL" id="QKZT01000007">
    <property type="protein sequence ID" value="PZX52685.1"/>
    <property type="molecule type" value="Genomic_DNA"/>
</dbReference>
<evidence type="ECO:0000313" key="3">
    <source>
        <dbReference type="Proteomes" id="UP000248882"/>
    </source>
</evidence>
<dbReference type="PROSITE" id="PS51257">
    <property type="entry name" value="PROKAR_LIPOPROTEIN"/>
    <property type="match status" value="1"/>
</dbReference>
<proteinExistence type="predicted"/>
<comment type="caution">
    <text evidence="2">The sequence shown here is derived from an EMBL/GenBank/DDBJ whole genome shotgun (WGS) entry which is preliminary data.</text>
</comment>
<protein>
    <submittedName>
        <fullName evidence="2">SusD-like starch-binding protein associating with outer membrane</fullName>
    </submittedName>
</protein>
<keyword evidence="1" id="KW-0732">Signal</keyword>
<reference evidence="2 3" key="1">
    <citation type="submission" date="2018-06" db="EMBL/GenBank/DDBJ databases">
        <title>Genomic Encyclopedia of Archaeal and Bacterial Type Strains, Phase II (KMG-II): from individual species to whole genera.</title>
        <authorList>
            <person name="Goeker M."/>
        </authorList>
    </citation>
    <scope>NUCLEOTIDE SEQUENCE [LARGE SCALE GENOMIC DNA]</scope>
    <source>
        <strain evidence="2 3">DSM 19830</strain>
    </source>
</reference>
<dbReference type="RefSeq" id="WP_111318827.1">
    <property type="nucleotide sequence ID" value="NZ_QKZT01000007.1"/>
</dbReference>
<dbReference type="Gene3D" id="1.25.40.390">
    <property type="match status" value="1"/>
</dbReference>
<dbReference type="InterPro" id="IPR041662">
    <property type="entry name" value="SusD-like_2"/>
</dbReference>
<keyword evidence="3" id="KW-1185">Reference proteome</keyword>